<dbReference type="Proteomes" id="UP001596417">
    <property type="component" value="Unassembled WGS sequence"/>
</dbReference>
<dbReference type="AlphaFoldDB" id="A0ABD5YTR5"/>
<organism evidence="2 3">
    <name type="scientific">Halocatena marina</name>
    <dbReference type="NCBI Taxonomy" id="2934937"/>
    <lineage>
        <taxon>Archaea</taxon>
        <taxon>Methanobacteriati</taxon>
        <taxon>Methanobacteriota</taxon>
        <taxon>Stenosarchaea group</taxon>
        <taxon>Halobacteria</taxon>
        <taxon>Halobacteriales</taxon>
        <taxon>Natronomonadaceae</taxon>
        <taxon>Halocatena</taxon>
    </lineage>
</organism>
<keyword evidence="1" id="KW-0812">Transmembrane</keyword>
<proteinExistence type="predicted"/>
<evidence type="ECO:0000313" key="2">
    <source>
        <dbReference type="EMBL" id="MFC7192666.1"/>
    </source>
</evidence>
<gene>
    <name evidence="2" type="ORF">ACFQL7_24565</name>
</gene>
<feature type="transmembrane region" description="Helical" evidence="1">
    <location>
        <begin position="6"/>
        <end position="28"/>
    </location>
</feature>
<name>A0ABD5YTR5_9EURY</name>
<protein>
    <submittedName>
        <fullName evidence="2">Uncharacterized protein</fullName>
    </submittedName>
</protein>
<accession>A0ABD5YTR5</accession>
<dbReference type="RefSeq" id="WP_390206793.1">
    <property type="nucleotide sequence ID" value="NZ_JBHSZC010000004.1"/>
</dbReference>
<keyword evidence="1" id="KW-0472">Membrane</keyword>
<sequence>MAVSALIWISLTTLVSGLCMVAFVLHYVRANECDFMAFAVAVVFGGVVLNSGWQMATSPKVNCSLLLVAFVLLSPL</sequence>
<evidence type="ECO:0000313" key="3">
    <source>
        <dbReference type="Proteomes" id="UP001596417"/>
    </source>
</evidence>
<keyword evidence="1" id="KW-1133">Transmembrane helix</keyword>
<keyword evidence="3" id="KW-1185">Reference proteome</keyword>
<comment type="caution">
    <text evidence="2">The sequence shown here is derived from an EMBL/GenBank/DDBJ whole genome shotgun (WGS) entry which is preliminary data.</text>
</comment>
<reference evidence="2 3" key="1">
    <citation type="journal article" date="2019" name="Int. J. Syst. Evol. Microbiol.">
        <title>The Global Catalogue of Microorganisms (GCM) 10K type strain sequencing project: providing services to taxonomists for standard genome sequencing and annotation.</title>
        <authorList>
            <consortium name="The Broad Institute Genomics Platform"/>
            <consortium name="The Broad Institute Genome Sequencing Center for Infectious Disease"/>
            <person name="Wu L."/>
            <person name="Ma J."/>
        </authorList>
    </citation>
    <scope>NUCLEOTIDE SEQUENCE [LARGE SCALE GENOMIC DNA]</scope>
    <source>
        <strain evidence="2 3">RDMS1</strain>
    </source>
</reference>
<feature type="transmembrane region" description="Helical" evidence="1">
    <location>
        <begin position="35"/>
        <end position="53"/>
    </location>
</feature>
<dbReference type="EMBL" id="JBHTAX010000005">
    <property type="protein sequence ID" value="MFC7192666.1"/>
    <property type="molecule type" value="Genomic_DNA"/>
</dbReference>
<evidence type="ECO:0000256" key="1">
    <source>
        <dbReference type="SAM" id="Phobius"/>
    </source>
</evidence>